<proteinExistence type="predicted"/>
<evidence type="ECO:0000256" key="1">
    <source>
        <dbReference type="SAM" id="SignalP"/>
    </source>
</evidence>
<dbReference type="Proteomes" id="UP001267710">
    <property type="component" value="Unassembled WGS sequence"/>
</dbReference>
<reference evidence="2 3" key="1">
    <citation type="submission" date="2023-08" db="EMBL/GenBank/DDBJ databases">
        <title>Functional and genomic diversity of the sorghum phyllosphere microbiome.</title>
        <authorList>
            <person name="Shade A."/>
        </authorList>
    </citation>
    <scope>NUCLEOTIDE SEQUENCE [LARGE SCALE GENOMIC DNA]</scope>
    <source>
        <strain evidence="2 3">SORGH_AS_0335</strain>
    </source>
</reference>
<name>A0ABU1IDM0_9BURK</name>
<dbReference type="RefSeq" id="WP_309829832.1">
    <property type="nucleotide sequence ID" value="NZ_JAVIZX010000001.1"/>
</dbReference>
<evidence type="ECO:0000313" key="3">
    <source>
        <dbReference type="Proteomes" id="UP001267710"/>
    </source>
</evidence>
<evidence type="ECO:0008006" key="4">
    <source>
        <dbReference type="Google" id="ProtNLM"/>
    </source>
</evidence>
<feature type="signal peptide" evidence="1">
    <location>
        <begin position="1"/>
        <end position="32"/>
    </location>
</feature>
<gene>
    <name evidence="2" type="ORF">QE399_003003</name>
</gene>
<comment type="caution">
    <text evidence="2">The sequence shown here is derived from an EMBL/GenBank/DDBJ whole genome shotgun (WGS) entry which is preliminary data.</text>
</comment>
<accession>A0ABU1IDM0</accession>
<feature type="chain" id="PRO_5045881840" description="PXPV repeat-containing protein" evidence="1">
    <location>
        <begin position="33"/>
        <end position="120"/>
    </location>
</feature>
<sequence>MRHPHRSRRLAHWTAASLVALAGLSLSTAASARVDLSIGLGFPLVYPSAPVYVAPPPVYVPPPRPVYYGPHPGYVVVPPPALAYPAPGYIAPPPAYYPPPPPPGHWRRWGPPPGYYYDPR</sequence>
<dbReference type="EMBL" id="JAVIZX010000001">
    <property type="protein sequence ID" value="MDR6215314.1"/>
    <property type="molecule type" value="Genomic_DNA"/>
</dbReference>
<keyword evidence="1" id="KW-0732">Signal</keyword>
<protein>
    <recommendedName>
        <fullName evidence="4">PXPV repeat-containing protein</fullName>
    </recommendedName>
</protein>
<evidence type="ECO:0000313" key="2">
    <source>
        <dbReference type="EMBL" id="MDR6215314.1"/>
    </source>
</evidence>
<organism evidence="2 3">
    <name type="scientific">Paracidovorax wautersii</name>
    <dbReference type="NCBI Taxonomy" id="1177982"/>
    <lineage>
        <taxon>Bacteria</taxon>
        <taxon>Pseudomonadati</taxon>
        <taxon>Pseudomonadota</taxon>
        <taxon>Betaproteobacteria</taxon>
        <taxon>Burkholderiales</taxon>
        <taxon>Comamonadaceae</taxon>
        <taxon>Paracidovorax</taxon>
    </lineage>
</organism>
<keyword evidence="3" id="KW-1185">Reference proteome</keyword>